<accession>A0ABY2D2M5</accession>
<gene>
    <name evidence="1" type="ORF">EV669_102340</name>
</gene>
<keyword evidence="2" id="KW-1185">Reference proteome</keyword>
<dbReference type="EMBL" id="SMDA01000002">
    <property type="protein sequence ID" value="TCW33041.1"/>
    <property type="molecule type" value="Genomic_DNA"/>
</dbReference>
<proteinExistence type="predicted"/>
<evidence type="ECO:0000313" key="1">
    <source>
        <dbReference type="EMBL" id="TCW33041.1"/>
    </source>
</evidence>
<sequence>MDVPFMLLMLLCAGLVTGFLGACQALGEQRHD</sequence>
<organism evidence="1 2">
    <name type="scientific">Gulbenkiania mobilis</name>
    <dbReference type="NCBI Taxonomy" id="397457"/>
    <lineage>
        <taxon>Bacteria</taxon>
        <taxon>Pseudomonadati</taxon>
        <taxon>Pseudomonadota</taxon>
        <taxon>Betaproteobacteria</taxon>
        <taxon>Neisseriales</taxon>
        <taxon>Chromobacteriaceae</taxon>
        <taxon>Gulbenkiania</taxon>
    </lineage>
</organism>
<evidence type="ECO:0000313" key="2">
    <source>
        <dbReference type="Proteomes" id="UP000294801"/>
    </source>
</evidence>
<protein>
    <submittedName>
        <fullName evidence="1">Uncharacterized protein</fullName>
    </submittedName>
</protein>
<dbReference type="Proteomes" id="UP000294801">
    <property type="component" value="Unassembled WGS sequence"/>
</dbReference>
<reference evidence="1 2" key="1">
    <citation type="submission" date="2019-03" db="EMBL/GenBank/DDBJ databases">
        <title>Genomic Encyclopedia of Type Strains, Phase IV (KMG-IV): sequencing the most valuable type-strain genomes for metagenomic binning, comparative biology and taxonomic classification.</title>
        <authorList>
            <person name="Goeker M."/>
        </authorList>
    </citation>
    <scope>NUCLEOTIDE SEQUENCE [LARGE SCALE GENOMIC DNA]</scope>
    <source>
        <strain evidence="1 2">DSM 18507</strain>
    </source>
</reference>
<comment type="caution">
    <text evidence="1">The sequence shown here is derived from an EMBL/GenBank/DDBJ whole genome shotgun (WGS) entry which is preliminary data.</text>
</comment>
<name>A0ABY2D2M5_GULMO</name>